<dbReference type="Pfam" id="PF01648">
    <property type="entry name" value="ACPS"/>
    <property type="match status" value="1"/>
</dbReference>
<keyword evidence="1" id="KW-0444">Lipid biosynthesis</keyword>
<comment type="caution">
    <text evidence="9">The sequence shown here is derived from an EMBL/GenBank/DDBJ whole genome shotgun (WGS) entry which is preliminary data.</text>
</comment>
<evidence type="ECO:0000259" key="8">
    <source>
        <dbReference type="Pfam" id="PF01648"/>
    </source>
</evidence>
<keyword evidence="3" id="KW-0479">Metal-binding</keyword>
<dbReference type="InterPro" id="IPR002582">
    <property type="entry name" value="ACPS"/>
</dbReference>
<proteinExistence type="inferred from homology"/>
<dbReference type="InterPro" id="IPR004568">
    <property type="entry name" value="Ppantetheine-prot_Trfase_dom"/>
</dbReference>
<keyword evidence="4" id="KW-0276">Fatty acid metabolism</keyword>
<name>A0ABR3QBH0_9TREE</name>
<organism evidence="9 10">
    <name type="scientific">Vanrija albida</name>
    <dbReference type="NCBI Taxonomy" id="181172"/>
    <lineage>
        <taxon>Eukaryota</taxon>
        <taxon>Fungi</taxon>
        <taxon>Dikarya</taxon>
        <taxon>Basidiomycota</taxon>
        <taxon>Agaricomycotina</taxon>
        <taxon>Tremellomycetes</taxon>
        <taxon>Trichosporonales</taxon>
        <taxon>Trichosporonaceae</taxon>
        <taxon>Vanrija</taxon>
    </lineage>
</organism>
<keyword evidence="6" id="KW-0443">Lipid metabolism</keyword>
<evidence type="ECO:0000313" key="9">
    <source>
        <dbReference type="EMBL" id="KAL1411708.1"/>
    </source>
</evidence>
<dbReference type="NCBIfam" id="TIGR00556">
    <property type="entry name" value="pantethn_trn"/>
    <property type="match status" value="1"/>
</dbReference>
<sequence>MILGIGVDILSLARIEGVIARRGAARLAARICSARELAQFDELTGGEADTLRRAQLRFLASRWAAKEAAYKALPFAVGWKQLELGYAPSGRPLLALAADPAAAGKQLPPVSLLATISHDAGVLVAAVVAQGG</sequence>
<keyword evidence="7" id="KW-0275">Fatty acid biosynthesis</keyword>
<evidence type="ECO:0000256" key="1">
    <source>
        <dbReference type="ARBA" id="ARBA00022516"/>
    </source>
</evidence>
<keyword evidence="10" id="KW-1185">Reference proteome</keyword>
<dbReference type="InterPro" id="IPR008278">
    <property type="entry name" value="4-PPantetheinyl_Trfase_dom"/>
</dbReference>
<dbReference type="GeneID" id="95983717"/>
<evidence type="ECO:0000256" key="5">
    <source>
        <dbReference type="ARBA" id="ARBA00022842"/>
    </source>
</evidence>
<accession>A0ABR3QBH0</accession>
<feature type="domain" description="4'-phosphopantetheinyl transferase" evidence="8">
    <location>
        <begin position="4"/>
        <end position="99"/>
    </location>
</feature>
<dbReference type="NCBIfam" id="TIGR00516">
    <property type="entry name" value="acpS"/>
    <property type="match status" value="1"/>
</dbReference>
<evidence type="ECO:0000256" key="3">
    <source>
        <dbReference type="ARBA" id="ARBA00022723"/>
    </source>
</evidence>
<evidence type="ECO:0000256" key="7">
    <source>
        <dbReference type="ARBA" id="ARBA00023160"/>
    </source>
</evidence>
<dbReference type="EMBL" id="JBBXJM010000002">
    <property type="protein sequence ID" value="KAL1411708.1"/>
    <property type="molecule type" value="Genomic_DNA"/>
</dbReference>
<dbReference type="HAMAP" id="MF_00101">
    <property type="entry name" value="AcpS"/>
    <property type="match status" value="1"/>
</dbReference>
<gene>
    <name evidence="9" type="ORF">Q8F55_002674</name>
</gene>
<evidence type="ECO:0000256" key="4">
    <source>
        <dbReference type="ARBA" id="ARBA00022832"/>
    </source>
</evidence>
<dbReference type="RefSeq" id="XP_069211652.1">
    <property type="nucleotide sequence ID" value="XM_069351266.1"/>
</dbReference>
<evidence type="ECO:0000313" key="10">
    <source>
        <dbReference type="Proteomes" id="UP001565368"/>
    </source>
</evidence>
<keyword evidence="2" id="KW-0808">Transferase</keyword>
<dbReference type="Gene3D" id="3.90.470.20">
    <property type="entry name" value="4'-phosphopantetheinyl transferase domain"/>
    <property type="match status" value="1"/>
</dbReference>
<reference evidence="9 10" key="1">
    <citation type="submission" date="2023-08" db="EMBL/GenBank/DDBJ databases">
        <title>Annotated Genome Sequence of Vanrija albida AlHP1.</title>
        <authorList>
            <person name="Herzog R."/>
        </authorList>
    </citation>
    <scope>NUCLEOTIDE SEQUENCE [LARGE SCALE GENOMIC DNA]</scope>
    <source>
        <strain evidence="9 10">AlHP1</strain>
    </source>
</reference>
<evidence type="ECO:0000256" key="6">
    <source>
        <dbReference type="ARBA" id="ARBA00023098"/>
    </source>
</evidence>
<keyword evidence="5" id="KW-0460">Magnesium</keyword>
<dbReference type="SUPFAM" id="SSF56214">
    <property type="entry name" value="4'-phosphopantetheinyl transferase"/>
    <property type="match status" value="1"/>
</dbReference>
<dbReference type="InterPro" id="IPR037143">
    <property type="entry name" value="4-PPantetheinyl_Trfase_dom_sf"/>
</dbReference>
<evidence type="ECO:0000256" key="2">
    <source>
        <dbReference type="ARBA" id="ARBA00022679"/>
    </source>
</evidence>
<protein>
    <recommendedName>
        <fullName evidence="8">4'-phosphopantetheinyl transferase domain-containing protein</fullName>
    </recommendedName>
</protein>
<dbReference type="Proteomes" id="UP001565368">
    <property type="component" value="Unassembled WGS sequence"/>
</dbReference>